<feature type="transmembrane region" description="Helical" evidence="6">
    <location>
        <begin position="97"/>
        <end position="115"/>
    </location>
</feature>
<keyword evidence="3 6" id="KW-0812">Transmembrane</keyword>
<reference evidence="8" key="1">
    <citation type="submission" date="2023-09" db="EMBL/GenBank/DDBJ databases">
        <title>Description of first Herbaspirillum huttiense subsp. nephrolepsisexaltata and Herbaspirillum huttiense subsp. lycopersicon.</title>
        <authorList>
            <person name="Poudel M."/>
            <person name="Sharma A."/>
            <person name="Goss E."/>
            <person name="Tapia J.H."/>
            <person name="Harmon C.M."/>
            <person name="Jones J.B."/>
        </authorList>
    </citation>
    <scope>NUCLEOTIDE SEQUENCE</scope>
    <source>
        <strain evidence="8">SE1</strain>
    </source>
</reference>
<evidence type="ECO:0000256" key="5">
    <source>
        <dbReference type="ARBA" id="ARBA00023136"/>
    </source>
</evidence>
<evidence type="ECO:0000313" key="8">
    <source>
        <dbReference type="EMBL" id="MDR9849756.1"/>
    </source>
</evidence>
<dbReference type="RefSeq" id="WP_134135605.1">
    <property type="nucleotide sequence ID" value="NZ_JAVLSJ010000008.1"/>
</dbReference>
<protein>
    <submittedName>
        <fullName evidence="8">GtrA family protein</fullName>
    </submittedName>
</protein>
<evidence type="ECO:0000256" key="6">
    <source>
        <dbReference type="SAM" id="Phobius"/>
    </source>
</evidence>
<sequence length="140" mass="15477">MSTLVRYLIVAVLAYVIDMGGYYVLLKMGVDPIWANVAVKILAAICGFFMHRRFTYQIKEADGQMAHATKYFGLALLYTPISSVVLYLLMLVIPHPVYAKAIADVLLFIVTFWVTSSFTFTRKKSGAAAAVGSVDANEKN</sequence>
<evidence type="ECO:0000256" key="1">
    <source>
        <dbReference type="ARBA" id="ARBA00004141"/>
    </source>
</evidence>
<dbReference type="InterPro" id="IPR007267">
    <property type="entry name" value="GtrA_DPMS_TM"/>
</dbReference>
<dbReference type="PANTHER" id="PTHR38459">
    <property type="entry name" value="PROPHAGE BACTOPRENOL-LINKED GLUCOSE TRANSLOCASE HOMOLOG"/>
    <property type="match status" value="1"/>
</dbReference>
<keyword evidence="9" id="KW-1185">Reference proteome</keyword>
<dbReference type="Pfam" id="PF04138">
    <property type="entry name" value="GtrA_DPMS_TM"/>
    <property type="match status" value="1"/>
</dbReference>
<gene>
    <name evidence="8" type="ORF">RI048_16100</name>
</gene>
<dbReference type="PANTHER" id="PTHR38459:SF1">
    <property type="entry name" value="PROPHAGE BACTOPRENOL-LINKED GLUCOSE TRANSLOCASE HOMOLOG"/>
    <property type="match status" value="1"/>
</dbReference>
<feature type="transmembrane region" description="Helical" evidence="6">
    <location>
        <begin position="7"/>
        <end position="26"/>
    </location>
</feature>
<keyword evidence="4 6" id="KW-1133">Transmembrane helix</keyword>
<evidence type="ECO:0000256" key="2">
    <source>
        <dbReference type="ARBA" id="ARBA00009399"/>
    </source>
</evidence>
<organism evidence="8 9">
    <name type="scientific">Herbaspirillum huttiense subsp. lycopersici</name>
    <dbReference type="NCBI Taxonomy" id="3074428"/>
    <lineage>
        <taxon>Bacteria</taxon>
        <taxon>Pseudomonadati</taxon>
        <taxon>Pseudomonadota</taxon>
        <taxon>Betaproteobacteria</taxon>
        <taxon>Burkholderiales</taxon>
        <taxon>Oxalobacteraceae</taxon>
        <taxon>Herbaspirillum</taxon>
    </lineage>
</organism>
<accession>A0ABU2ENM0</accession>
<feature type="domain" description="GtrA/DPMS transmembrane" evidence="7">
    <location>
        <begin position="6"/>
        <end position="120"/>
    </location>
</feature>
<comment type="subcellular location">
    <subcellularLocation>
        <location evidence="1">Membrane</location>
        <topology evidence="1">Multi-pass membrane protein</topology>
    </subcellularLocation>
</comment>
<evidence type="ECO:0000313" key="9">
    <source>
        <dbReference type="Proteomes" id="UP001246576"/>
    </source>
</evidence>
<name>A0ABU2ENM0_9BURK</name>
<proteinExistence type="inferred from homology"/>
<dbReference type="Proteomes" id="UP001246576">
    <property type="component" value="Unassembled WGS sequence"/>
</dbReference>
<feature type="transmembrane region" description="Helical" evidence="6">
    <location>
        <begin position="32"/>
        <end position="50"/>
    </location>
</feature>
<comment type="caution">
    <text evidence="8">The sequence shown here is derived from an EMBL/GenBank/DDBJ whole genome shotgun (WGS) entry which is preliminary data.</text>
</comment>
<comment type="similarity">
    <text evidence="2">Belongs to the GtrA family.</text>
</comment>
<evidence type="ECO:0000256" key="4">
    <source>
        <dbReference type="ARBA" id="ARBA00022989"/>
    </source>
</evidence>
<dbReference type="InterPro" id="IPR051401">
    <property type="entry name" value="GtrA_CellWall_Glycosyl"/>
</dbReference>
<feature type="transmembrane region" description="Helical" evidence="6">
    <location>
        <begin position="71"/>
        <end position="91"/>
    </location>
</feature>
<keyword evidence="5 6" id="KW-0472">Membrane</keyword>
<evidence type="ECO:0000259" key="7">
    <source>
        <dbReference type="Pfam" id="PF04138"/>
    </source>
</evidence>
<evidence type="ECO:0000256" key="3">
    <source>
        <dbReference type="ARBA" id="ARBA00022692"/>
    </source>
</evidence>
<dbReference type="EMBL" id="JAVLSJ010000008">
    <property type="protein sequence ID" value="MDR9849756.1"/>
    <property type="molecule type" value="Genomic_DNA"/>
</dbReference>